<evidence type="ECO:0000313" key="4">
    <source>
        <dbReference type="Proteomes" id="UP000014760"/>
    </source>
</evidence>
<dbReference type="AlphaFoldDB" id="R7VHV2"/>
<protein>
    <recommendedName>
        <fullName evidence="1">DOMON domain-containing protein</fullName>
    </recommendedName>
</protein>
<dbReference type="PROSITE" id="PS50836">
    <property type="entry name" value="DOMON"/>
    <property type="match status" value="1"/>
</dbReference>
<reference evidence="4" key="1">
    <citation type="submission" date="2012-12" db="EMBL/GenBank/DDBJ databases">
        <authorList>
            <person name="Hellsten U."/>
            <person name="Grimwood J."/>
            <person name="Chapman J.A."/>
            <person name="Shapiro H."/>
            <person name="Aerts A."/>
            <person name="Otillar R.P."/>
            <person name="Terry A.Y."/>
            <person name="Boore J.L."/>
            <person name="Simakov O."/>
            <person name="Marletaz F."/>
            <person name="Cho S.-J."/>
            <person name="Edsinger-Gonzales E."/>
            <person name="Havlak P."/>
            <person name="Kuo D.-H."/>
            <person name="Larsson T."/>
            <person name="Lv J."/>
            <person name="Arendt D."/>
            <person name="Savage R."/>
            <person name="Osoegawa K."/>
            <person name="de Jong P."/>
            <person name="Lindberg D.R."/>
            <person name="Seaver E.C."/>
            <person name="Weisblat D.A."/>
            <person name="Putnam N.H."/>
            <person name="Grigoriev I.V."/>
            <person name="Rokhsar D.S."/>
        </authorList>
    </citation>
    <scope>NUCLEOTIDE SEQUENCE</scope>
    <source>
        <strain evidence="4">I ESC-2004</strain>
    </source>
</reference>
<dbReference type="OMA" id="DAETCEY"/>
<reference evidence="2 4" key="2">
    <citation type="journal article" date="2013" name="Nature">
        <title>Insights into bilaterian evolution from three spiralian genomes.</title>
        <authorList>
            <person name="Simakov O."/>
            <person name="Marletaz F."/>
            <person name="Cho S.J."/>
            <person name="Edsinger-Gonzales E."/>
            <person name="Havlak P."/>
            <person name="Hellsten U."/>
            <person name="Kuo D.H."/>
            <person name="Larsson T."/>
            <person name="Lv J."/>
            <person name="Arendt D."/>
            <person name="Savage R."/>
            <person name="Osoegawa K."/>
            <person name="de Jong P."/>
            <person name="Grimwood J."/>
            <person name="Chapman J.A."/>
            <person name="Shapiro H."/>
            <person name="Aerts A."/>
            <person name="Otillar R.P."/>
            <person name="Terry A.Y."/>
            <person name="Boore J.L."/>
            <person name="Grigoriev I.V."/>
            <person name="Lindberg D.R."/>
            <person name="Seaver E.C."/>
            <person name="Weisblat D.A."/>
            <person name="Putnam N.H."/>
            <person name="Rokhsar D.S."/>
        </authorList>
    </citation>
    <scope>NUCLEOTIDE SEQUENCE</scope>
    <source>
        <strain evidence="2 4">I ESC-2004</strain>
    </source>
</reference>
<dbReference type="GO" id="GO:1900449">
    <property type="term" value="P:regulation of glutamate receptor signaling pathway"/>
    <property type="evidence" value="ECO:0007669"/>
    <property type="project" value="InterPro"/>
</dbReference>
<name>R7VHV2_CAPTE</name>
<dbReference type="InterPro" id="IPR005018">
    <property type="entry name" value="DOMON_domain"/>
</dbReference>
<dbReference type="InterPro" id="IPR042789">
    <property type="entry name" value="FRRS1L"/>
</dbReference>
<dbReference type="PANTHER" id="PTHR46902">
    <property type="entry name" value="DOMON DOMAIN-CONTAINING PROTEIN FRRS1L"/>
    <property type="match status" value="1"/>
</dbReference>
<dbReference type="PANTHER" id="PTHR46902:SF1">
    <property type="entry name" value="DOMON DOMAIN-CONTAINING PROTEIN FRRS1L"/>
    <property type="match status" value="1"/>
</dbReference>
<keyword evidence="4" id="KW-1185">Reference proteome</keyword>
<dbReference type="STRING" id="283909.R7VHV2"/>
<sequence>MITLYVLGFEMIDFGSCGTQKGCFRFDRENSACPNDYCEYGATYRVENQNVHFELTSLSDWVAIGFSSDDRMGGDDIVICKRMHGGGHVGHYFSQGYMPPIERSNGAISDTQVRYEDGRITCRFSRALKVNIDNTYVDFNNDWYQLYAWGPVSDGGAIMQHYLDNTPASHRKLVLSHRRNEIRNRATHLQLSATLVPFTLLLSSLLPLQSMYLF</sequence>
<dbReference type="EnsemblMetazoa" id="CapteT89411">
    <property type="protein sequence ID" value="CapteP89411"/>
    <property type="gene ID" value="CapteG89411"/>
</dbReference>
<dbReference type="CDD" id="cd09628">
    <property type="entry name" value="DOMON_SDR_2_like"/>
    <property type="match status" value="1"/>
</dbReference>
<dbReference type="EMBL" id="KB291932">
    <property type="protein sequence ID" value="ELU18433.1"/>
    <property type="molecule type" value="Genomic_DNA"/>
</dbReference>
<dbReference type="Proteomes" id="UP000014760">
    <property type="component" value="Unassembled WGS sequence"/>
</dbReference>
<evidence type="ECO:0000313" key="2">
    <source>
        <dbReference type="EMBL" id="ELU18433.1"/>
    </source>
</evidence>
<organism evidence="2">
    <name type="scientific">Capitella teleta</name>
    <name type="common">Polychaete worm</name>
    <dbReference type="NCBI Taxonomy" id="283909"/>
    <lineage>
        <taxon>Eukaryota</taxon>
        <taxon>Metazoa</taxon>
        <taxon>Spiralia</taxon>
        <taxon>Lophotrochozoa</taxon>
        <taxon>Annelida</taxon>
        <taxon>Polychaeta</taxon>
        <taxon>Sedentaria</taxon>
        <taxon>Scolecida</taxon>
        <taxon>Capitellidae</taxon>
        <taxon>Capitella</taxon>
    </lineage>
</organism>
<evidence type="ECO:0000259" key="1">
    <source>
        <dbReference type="PROSITE" id="PS50836"/>
    </source>
</evidence>
<dbReference type="HOGENOM" id="CLU_069383_1_0_1"/>
<proteinExistence type="predicted"/>
<accession>R7VHV2</accession>
<dbReference type="EMBL" id="AMQN01016307">
    <property type="status" value="NOT_ANNOTATED_CDS"/>
    <property type="molecule type" value="Genomic_DNA"/>
</dbReference>
<feature type="domain" description="DOMON" evidence="1">
    <location>
        <begin position="38"/>
        <end position="150"/>
    </location>
</feature>
<evidence type="ECO:0000313" key="3">
    <source>
        <dbReference type="EnsemblMetazoa" id="CapteP89411"/>
    </source>
</evidence>
<gene>
    <name evidence="2" type="ORF">CAPTEDRAFT_89411</name>
</gene>
<dbReference type="GO" id="GO:0099072">
    <property type="term" value="P:regulation of postsynaptic membrane neurotransmitter receptor levels"/>
    <property type="evidence" value="ECO:0007669"/>
    <property type="project" value="TreeGrafter"/>
</dbReference>
<dbReference type="Pfam" id="PF03351">
    <property type="entry name" value="DOMON"/>
    <property type="match status" value="1"/>
</dbReference>
<dbReference type="OrthoDB" id="6418377at2759"/>
<reference evidence="3" key="3">
    <citation type="submission" date="2015-06" db="UniProtKB">
        <authorList>
            <consortium name="EnsemblMetazoa"/>
        </authorList>
    </citation>
    <scope>IDENTIFICATION</scope>
</reference>
<dbReference type="SMART" id="SM00664">
    <property type="entry name" value="DoH"/>
    <property type="match status" value="1"/>
</dbReference>